<dbReference type="InterPro" id="IPR001845">
    <property type="entry name" value="HTH_ArsR_DNA-bd_dom"/>
</dbReference>
<dbReference type="PANTHER" id="PTHR33154">
    <property type="entry name" value="TRANSCRIPTIONAL REGULATOR, ARSR FAMILY"/>
    <property type="match status" value="1"/>
</dbReference>
<keyword evidence="1" id="KW-0805">Transcription regulation</keyword>
<dbReference type="InterPro" id="IPR051081">
    <property type="entry name" value="HTH_MetalResp_TranReg"/>
</dbReference>
<dbReference type="SMART" id="SM00418">
    <property type="entry name" value="HTH_ARSR"/>
    <property type="match status" value="1"/>
</dbReference>
<dbReference type="RefSeq" id="WP_187243711.1">
    <property type="nucleotide sequence ID" value="NZ_BAAAOK010000013.1"/>
</dbReference>
<gene>
    <name evidence="5" type="ORF">HKK74_14475</name>
</gene>
<dbReference type="InterPro" id="IPR011991">
    <property type="entry name" value="ArsR-like_HTH"/>
</dbReference>
<evidence type="ECO:0000259" key="4">
    <source>
        <dbReference type="SMART" id="SM00418"/>
    </source>
</evidence>
<dbReference type="CDD" id="cd00090">
    <property type="entry name" value="HTH_ARSR"/>
    <property type="match status" value="1"/>
</dbReference>
<dbReference type="Proteomes" id="UP000805614">
    <property type="component" value="Unassembled WGS sequence"/>
</dbReference>
<protein>
    <submittedName>
        <fullName evidence="5">Helix-turn-helix transcriptional regulator</fullName>
    </submittedName>
</protein>
<dbReference type="Pfam" id="PF12840">
    <property type="entry name" value="HTH_20"/>
    <property type="match status" value="1"/>
</dbReference>
<dbReference type="InterPro" id="IPR036388">
    <property type="entry name" value="WH-like_DNA-bd_sf"/>
</dbReference>
<feature type="domain" description="HTH arsR-type" evidence="4">
    <location>
        <begin position="12"/>
        <end position="89"/>
    </location>
</feature>
<dbReference type="EMBL" id="JABVEC010000009">
    <property type="protein sequence ID" value="MBC6466700.1"/>
    <property type="molecule type" value="Genomic_DNA"/>
</dbReference>
<sequence length="200" mass="22700">MDEPMRKLRDPRELRVLAHPVRLRVLQVLYERGTATATEVAEVVDESPANCSWHLRQLSKHGFVEETGEGKGRQRPWRPVGRPLQWGDSEESGELAAASDELSAVLLDEEVGSLRSWLAWRRTDPPEWQDAANFSQTSAWLTAEELAEVNAEIAAIIFRRRERMVDPSKRPEGARRIRMFAWAFPADPLPGEPPPARNAM</sequence>
<reference evidence="5 6" key="1">
    <citation type="submission" date="2020-06" db="EMBL/GenBank/DDBJ databases">
        <title>Actinomadura xiongansis sp. nov., isolated from soil of Baiyangdian.</title>
        <authorList>
            <person name="Zhang X."/>
        </authorList>
    </citation>
    <scope>NUCLEOTIDE SEQUENCE [LARGE SCALE GENOMIC DNA]</scope>
    <source>
        <strain evidence="5 6">HBUM206468</strain>
    </source>
</reference>
<name>A0ABR7LPC0_9ACTN</name>
<proteinExistence type="predicted"/>
<dbReference type="SUPFAM" id="SSF46785">
    <property type="entry name" value="Winged helix' DNA-binding domain"/>
    <property type="match status" value="1"/>
</dbReference>
<evidence type="ECO:0000256" key="3">
    <source>
        <dbReference type="ARBA" id="ARBA00023163"/>
    </source>
</evidence>
<organism evidence="5 6">
    <name type="scientific">Actinomadura alba</name>
    <dbReference type="NCBI Taxonomy" id="406431"/>
    <lineage>
        <taxon>Bacteria</taxon>
        <taxon>Bacillati</taxon>
        <taxon>Actinomycetota</taxon>
        <taxon>Actinomycetes</taxon>
        <taxon>Streptosporangiales</taxon>
        <taxon>Thermomonosporaceae</taxon>
        <taxon>Actinomadura</taxon>
    </lineage>
</organism>
<comment type="caution">
    <text evidence="5">The sequence shown here is derived from an EMBL/GenBank/DDBJ whole genome shotgun (WGS) entry which is preliminary data.</text>
</comment>
<evidence type="ECO:0000313" key="6">
    <source>
        <dbReference type="Proteomes" id="UP000805614"/>
    </source>
</evidence>
<dbReference type="InterPro" id="IPR036390">
    <property type="entry name" value="WH_DNA-bd_sf"/>
</dbReference>
<dbReference type="PANTHER" id="PTHR33154:SF15">
    <property type="entry name" value="REGULATORY PROTEIN ARSR"/>
    <property type="match status" value="1"/>
</dbReference>
<keyword evidence="6" id="KW-1185">Reference proteome</keyword>
<evidence type="ECO:0000313" key="5">
    <source>
        <dbReference type="EMBL" id="MBC6466700.1"/>
    </source>
</evidence>
<dbReference type="Gene3D" id="1.10.10.10">
    <property type="entry name" value="Winged helix-like DNA-binding domain superfamily/Winged helix DNA-binding domain"/>
    <property type="match status" value="1"/>
</dbReference>
<evidence type="ECO:0000256" key="2">
    <source>
        <dbReference type="ARBA" id="ARBA00023125"/>
    </source>
</evidence>
<keyword evidence="3" id="KW-0804">Transcription</keyword>
<accession>A0ABR7LPC0</accession>
<keyword evidence="2" id="KW-0238">DNA-binding</keyword>
<evidence type="ECO:0000256" key="1">
    <source>
        <dbReference type="ARBA" id="ARBA00023015"/>
    </source>
</evidence>